<dbReference type="PANTHER" id="PTHR43355">
    <property type="entry name" value="FLAVIN REDUCTASE (NADPH)"/>
    <property type="match status" value="1"/>
</dbReference>
<proteinExistence type="predicted"/>
<comment type="caution">
    <text evidence="2">The sequence shown here is derived from an EMBL/GenBank/DDBJ whole genome shotgun (WGS) entry which is preliminary data.</text>
</comment>
<name>A0A3A1Y8L1_9GAMM</name>
<dbReference type="Pfam" id="PF13460">
    <property type="entry name" value="NAD_binding_10"/>
    <property type="match status" value="1"/>
</dbReference>
<dbReference type="InterPro" id="IPR051606">
    <property type="entry name" value="Polyketide_Oxido-like"/>
</dbReference>
<evidence type="ECO:0000259" key="1">
    <source>
        <dbReference type="Pfam" id="PF13460"/>
    </source>
</evidence>
<dbReference type="EMBL" id="NRJH01000012">
    <property type="protein sequence ID" value="RIY33646.1"/>
    <property type="molecule type" value="Genomic_DNA"/>
</dbReference>
<accession>A0A3A1Y8L1</accession>
<dbReference type="InterPro" id="IPR036291">
    <property type="entry name" value="NAD(P)-bd_dom_sf"/>
</dbReference>
<dbReference type="SUPFAM" id="SSF51735">
    <property type="entry name" value="NAD(P)-binding Rossmann-fold domains"/>
    <property type="match status" value="1"/>
</dbReference>
<gene>
    <name evidence="2" type="ORF">CJP74_01265</name>
</gene>
<dbReference type="OrthoDB" id="9803892at2"/>
<dbReference type="AlphaFoldDB" id="A0A3A1Y8L1"/>
<feature type="domain" description="NAD(P)-binding" evidence="1">
    <location>
        <begin position="8"/>
        <end position="179"/>
    </location>
</feature>
<evidence type="ECO:0000313" key="3">
    <source>
        <dbReference type="Proteomes" id="UP000266258"/>
    </source>
</evidence>
<dbReference type="PANTHER" id="PTHR43355:SF2">
    <property type="entry name" value="FLAVIN REDUCTASE (NADPH)"/>
    <property type="match status" value="1"/>
</dbReference>
<sequence>MTNVLLLGATGSLAQVAIPEFLQIPQVKLTLFARSAQRLPDYPRSKKIAGNIFAEETLVEAMQGQDLVIATLSGDLPAMAQSIVKAMHQTGVKRLIFVSSYGIYGEIAGRPGIPQILQPYRQAADIIEASGLDYTIVRPGWFDNSANTSYQVFLKGQTVTGNDISRKALAHFFKQIILTPNLYSQANCALVR</sequence>
<evidence type="ECO:0000313" key="2">
    <source>
        <dbReference type="EMBL" id="RIY33646.1"/>
    </source>
</evidence>
<dbReference type="GO" id="GO:0004074">
    <property type="term" value="F:biliverdin reductase [NAD(P)H] activity"/>
    <property type="evidence" value="ECO:0007669"/>
    <property type="project" value="TreeGrafter"/>
</dbReference>
<reference evidence="2 3" key="1">
    <citation type="submission" date="2017-08" db="EMBL/GenBank/DDBJ databases">
        <title>Reclassification of Bisgaard taxon 37 and 44.</title>
        <authorList>
            <person name="Christensen H."/>
        </authorList>
    </citation>
    <scope>NUCLEOTIDE SEQUENCE [LARGE SCALE GENOMIC DNA]</scope>
    <source>
        <strain evidence="2 3">B96_4</strain>
    </source>
</reference>
<protein>
    <submittedName>
        <fullName evidence="2">NAD(P)-dependent oxidoreductase</fullName>
    </submittedName>
</protein>
<keyword evidence="3" id="KW-1185">Reference proteome</keyword>
<dbReference type="Proteomes" id="UP000266258">
    <property type="component" value="Unassembled WGS sequence"/>
</dbReference>
<dbReference type="Gene3D" id="3.40.50.720">
    <property type="entry name" value="NAD(P)-binding Rossmann-like Domain"/>
    <property type="match status" value="1"/>
</dbReference>
<dbReference type="RefSeq" id="WP_119496468.1">
    <property type="nucleotide sequence ID" value="NZ_NRJH01000012.1"/>
</dbReference>
<organism evidence="2 3">
    <name type="scientific">Psittacicella melopsittaci</name>
    <dbReference type="NCBI Taxonomy" id="2028576"/>
    <lineage>
        <taxon>Bacteria</taxon>
        <taxon>Pseudomonadati</taxon>
        <taxon>Pseudomonadota</taxon>
        <taxon>Gammaproteobacteria</taxon>
        <taxon>Pasteurellales</taxon>
        <taxon>Psittacicellaceae</taxon>
        <taxon>Psittacicella</taxon>
    </lineage>
</organism>
<dbReference type="InterPro" id="IPR016040">
    <property type="entry name" value="NAD(P)-bd_dom"/>
</dbReference>
<dbReference type="GO" id="GO:0042602">
    <property type="term" value="F:riboflavin reductase (NADPH) activity"/>
    <property type="evidence" value="ECO:0007669"/>
    <property type="project" value="TreeGrafter"/>
</dbReference>